<dbReference type="PROSITE" id="PS50294">
    <property type="entry name" value="WD_REPEATS_REGION"/>
    <property type="match status" value="1"/>
</dbReference>
<feature type="region of interest" description="Disordered" evidence="8">
    <location>
        <begin position="614"/>
        <end position="633"/>
    </location>
</feature>
<dbReference type="SUPFAM" id="SSF57850">
    <property type="entry name" value="RING/U-box"/>
    <property type="match status" value="1"/>
</dbReference>
<dbReference type="PROSITE" id="PS50082">
    <property type="entry name" value="WD_REPEATS_2"/>
    <property type="match status" value="3"/>
</dbReference>
<dbReference type="SMART" id="SM00320">
    <property type="entry name" value="WD40"/>
    <property type="match status" value="3"/>
</dbReference>
<evidence type="ECO:0000256" key="6">
    <source>
        <dbReference type="ARBA" id="ARBA00022737"/>
    </source>
</evidence>
<feature type="repeat" description="WD" evidence="7">
    <location>
        <begin position="1249"/>
        <end position="1262"/>
    </location>
</feature>
<dbReference type="InterPro" id="IPR016024">
    <property type="entry name" value="ARM-type_fold"/>
</dbReference>
<dbReference type="EC" id="2.3.2.27" evidence="3"/>
<feature type="domain" description="U-box" evidence="9">
    <location>
        <begin position="539"/>
        <end position="614"/>
    </location>
</feature>
<keyword evidence="6" id="KW-0677">Repeat</keyword>
<dbReference type="CDD" id="cd16664">
    <property type="entry name" value="RING-Ubox_PUB"/>
    <property type="match status" value="1"/>
</dbReference>
<comment type="caution">
    <text evidence="10">The sequence shown here is derived from an EMBL/GenBank/DDBJ whole genome shotgun (WGS) entry which is preliminary data.</text>
</comment>
<accession>A0AAN9LXN7</accession>
<protein>
    <recommendedName>
        <fullName evidence="3">RING-type E3 ubiquitin transferase</fullName>
        <ecNumber evidence="3">2.3.2.27</ecNumber>
    </recommendedName>
</protein>
<evidence type="ECO:0000256" key="8">
    <source>
        <dbReference type="SAM" id="MobiDB-lite"/>
    </source>
</evidence>
<comment type="catalytic activity">
    <reaction evidence="1">
        <text>S-ubiquitinyl-[E2 ubiquitin-conjugating enzyme]-L-cysteine + [acceptor protein]-L-lysine = [E2 ubiquitin-conjugating enzyme]-L-cysteine + N(6)-ubiquitinyl-[acceptor protein]-L-lysine.</text>
        <dbReference type="EC" id="2.3.2.27"/>
    </reaction>
</comment>
<dbReference type="InterPro" id="IPR045210">
    <property type="entry name" value="RING-Ubox_PUB"/>
</dbReference>
<organism evidence="10 11">
    <name type="scientific">Canavalia gladiata</name>
    <name type="common">Sword bean</name>
    <name type="synonym">Dolichos gladiatus</name>
    <dbReference type="NCBI Taxonomy" id="3824"/>
    <lineage>
        <taxon>Eukaryota</taxon>
        <taxon>Viridiplantae</taxon>
        <taxon>Streptophyta</taxon>
        <taxon>Embryophyta</taxon>
        <taxon>Tracheophyta</taxon>
        <taxon>Spermatophyta</taxon>
        <taxon>Magnoliopsida</taxon>
        <taxon>eudicotyledons</taxon>
        <taxon>Gunneridae</taxon>
        <taxon>Pentapetalae</taxon>
        <taxon>rosids</taxon>
        <taxon>fabids</taxon>
        <taxon>Fabales</taxon>
        <taxon>Fabaceae</taxon>
        <taxon>Papilionoideae</taxon>
        <taxon>50 kb inversion clade</taxon>
        <taxon>NPAAA clade</taxon>
        <taxon>indigoferoid/millettioid clade</taxon>
        <taxon>Phaseoleae</taxon>
        <taxon>Canavalia</taxon>
    </lineage>
</organism>
<dbReference type="InterPro" id="IPR056514">
    <property type="entry name" value="ARM_LIN_2nd"/>
</dbReference>
<sequence>MVCDFSGRETGLIVSLLEACEVKTERPRCVKMAGNFRFTMDQKDIVRFLSTTVDSFIQDRLINKEQRIQHKEQCAERLAAEDGSCDKDTEVEYSDQAVLANLDWGIEALEEAINTYNMETKLARLDYAEKMLQVCAMLNPKQKTAGVPNFYLSAWAHLNLSYLWKLRNNIQNCVFHALEMFNVDPFFSRIDFAPELWKNLFLPHMSSIVGWYSEERHRLMMEVLPESSDLSYTADFDQFFNESLVFSMRPHQLDKLQKLEQLYGESLDENTKLYAKYYKDCMNLDSTSGKKVAPMLPIAEPPMTPLHELSRSVPDFVKFGPILPKSAGFSLTSRSKDGVNETIRLDFIHINFEFFEPVFMCLFESIIEENEEDSDYELDDASVDSDNKNNIFSPGMNMVKDEDTEPQVNLSNQKSQIHSPNIFSPLDSPRNAPNNSSTNLDTHSKREPKCLRLLSSRYRDSTISDSLSLDMSTDHTFNSDNEVMVVKNIQRKNKNQTPSMDHDNENSLVLNDSSLCESDEGSQSCISLPKLEKLTIGSKPPKDFVCPITGQIFCDPVTLETGQTYERKAIQEWLRTGNTTCPITRQPLSANTLPKTNYVLKRLITSWKEQNPELAQEFSNSNTPRGSSCSPSAKDIPMLSIIQRTNDSPGHKNKDNYIRQRSNRFMRVAVATSPTSVLSQAAVETIINSLKPYISSLCTSENLQECEKAVLEIARLWKDSKTDPQIHAYLSKPTIISGLMEILSASMNREVLKTSIYILSELIFLDESVGETLNSVDSDFDCLATLLKTGLDEAVLLIYQLKPVFAQLAAHELIPSLVQVIQNKNEELDDLQLVIDPKEAAIAVLEQILMGGDEYSRSLNALNVISANGIPALAKYLERMEGRRSVVSILLCCMQAEKGCKSLIANRIELSPVLELFHAGNDSVRGICVEFLSELVQLNRRTFCNQILQTIKDEGAFSTMHTFLVYLQMAPMEHQLAVASLLLQLDLLVEPRKMSIYREEAVETLIEALWQKDFSNTQMKALDALLYLIGQVTSSGKSYTEAWLLKVAGFDQPYNALMKDEQLEQYDNDLMETMEDEKNATNSWQKRVAFVLCNHENGSIFQALEECLRSNSLKMAKSCLVLATWLTHMLSTLPDTGVKDVARKSLLDKLINVLQSSKNLEEKILATLALKTFISDPIAHEALRVYGKSIYRTMRKLKKYSGVAVDIMKALLNIESVDVTELWSCKEVVELDLSSNGEVLSLLYLNGQVLSGHSDGTIKVWDARKRIPRVIQETHEHTKAVTSLCSSVDRLYSGSLDKTIRVWTIKPDEIKCIDVYDVKEPVYELTANAKLACYVTQGTGVKVFNWSEAPKLINFNKYVKCLAVAGDKLYCGCSGYSIQEVDLSNYTSNSFFSGTRKLLGKQTIHSIQIHDGFLYASGSSVDATAGKIFSLSPKMVVGSLSTGLDIHRLAINSDFIFAGTKFGTIEVWLKDKFTRVASIKMAGGHTKITSLVSDADGMMLFVGSSDGKIQVWALD</sequence>
<name>A0AAN9LXN7_CANGL</name>
<evidence type="ECO:0000256" key="7">
    <source>
        <dbReference type="PROSITE-ProRule" id="PRU00221"/>
    </source>
</evidence>
<dbReference type="GO" id="GO:0061630">
    <property type="term" value="F:ubiquitin protein ligase activity"/>
    <property type="evidence" value="ECO:0007669"/>
    <property type="project" value="UniProtKB-EC"/>
</dbReference>
<evidence type="ECO:0000313" key="10">
    <source>
        <dbReference type="EMBL" id="KAK7343964.1"/>
    </source>
</evidence>
<evidence type="ECO:0000313" key="11">
    <source>
        <dbReference type="Proteomes" id="UP001367508"/>
    </source>
</evidence>
<dbReference type="Gene3D" id="1.25.10.10">
    <property type="entry name" value="Leucine-rich Repeat Variant"/>
    <property type="match status" value="1"/>
</dbReference>
<dbReference type="InterPro" id="IPR015943">
    <property type="entry name" value="WD40/YVTN_repeat-like_dom_sf"/>
</dbReference>
<feature type="compositionally biased region" description="Polar residues" evidence="8">
    <location>
        <begin position="431"/>
        <end position="441"/>
    </location>
</feature>
<dbReference type="InterPro" id="IPR020472">
    <property type="entry name" value="WD40_PAC1"/>
</dbReference>
<feature type="compositionally biased region" description="Polar residues" evidence="8">
    <location>
        <begin position="406"/>
        <end position="422"/>
    </location>
</feature>
<evidence type="ECO:0000256" key="5">
    <source>
        <dbReference type="ARBA" id="ARBA00022679"/>
    </source>
</evidence>
<feature type="compositionally biased region" description="Polar residues" evidence="8">
    <location>
        <begin position="617"/>
        <end position="631"/>
    </location>
</feature>
<dbReference type="InterPro" id="IPR013083">
    <property type="entry name" value="Znf_RING/FYVE/PHD"/>
</dbReference>
<gene>
    <name evidence="10" type="ORF">VNO77_13116</name>
</gene>
<dbReference type="PROSITE" id="PS51698">
    <property type="entry name" value="U_BOX"/>
    <property type="match status" value="1"/>
</dbReference>
<evidence type="ECO:0000256" key="2">
    <source>
        <dbReference type="ARBA" id="ARBA00004906"/>
    </source>
</evidence>
<evidence type="ECO:0000259" key="9">
    <source>
        <dbReference type="PROSITE" id="PS51698"/>
    </source>
</evidence>
<dbReference type="PANTHER" id="PTHR47446">
    <property type="entry name" value="RING-TYPE E3 UBIQUITIN TRANSFERASE"/>
    <property type="match status" value="1"/>
</dbReference>
<dbReference type="Pfam" id="PF00400">
    <property type="entry name" value="WD40"/>
    <property type="match status" value="3"/>
</dbReference>
<dbReference type="InterPro" id="IPR003613">
    <property type="entry name" value="Ubox_domain"/>
</dbReference>
<dbReference type="PRINTS" id="PR00320">
    <property type="entry name" value="GPROTEINBRPT"/>
</dbReference>
<dbReference type="SMART" id="SM00504">
    <property type="entry name" value="Ubox"/>
    <property type="match status" value="1"/>
</dbReference>
<dbReference type="InterPro" id="IPR055566">
    <property type="entry name" value="ARM_LIN"/>
</dbReference>
<dbReference type="InterPro" id="IPR036322">
    <property type="entry name" value="WD40_repeat_dom_sf"/>
</dbReference>
<dbReference type="InterPro" id="IPR056512">
    <property type="entry name" value="LIN_N"/>
</dbReference>
<dbReference type="GO" id="GO:0016567">
    <property type="term" value="P:protein ubiquitination"/>
    <property type="evidence" value="ECO:0007669"/>
    <property type="project" value="InterPro"/>
</dbReference>
<dbReference type="PANTHER" id="PTHR47446:SF3">
    <property type="entry name" value="RING-TYPE E3 UBIQUITIN TRANSFERASE"/>
    <property type="match status" value="1"/>
</dbReference>
<feature type="region of interest" description="Disordered" evidence="8">
    <location>
        <begin position="373"/>
        <end position="446"/>
    </location>
</feature>
<dbReference type="Proteomes" id="UP001367508">
    <property type="component" value="Unassembled WGS sequence"/>
</dbReference>
<dbReference type="Gene3D" id="3.30.40.10">
    <property type="entry name" value="Zinc/RING finger domain, C3HC4 (zinc finger)"/>
    <property type="match status" value="1"/>
</dbReference>
<proteinExistence type="predicted"/>
<comment type="pathway">
    <text evidence="2">Protein modification; protein ubiquitination.</text>
</comment>
<dbReference type="InterPro" id="IPR001680">
    <property type="entry name" value="WD40_rpt"/>
</dbReference>
<evidence type="ECO:0000256" key="4">
    <source>
        <dbReference type="ARBA" id="ARBA00022574"/>
    </source>
</evidence>
<dbReference type="Gene3D" id="2.130.10.10">
    <property type="entry name" value="YVTN repeat-like/Quinoprotein amine dehydrogenase"/>
    <property type="match status" value="1"/>
</dbReference>
<evidence type="ECO:0000256" key="1">
    <source>
        <dbReference type="ARBA" id="ARBA00000900"/>
    </source>
</evidence>
<dbReference type="Pfam" id="PF23628">
    <property type="entry name" value="ARM_LIN_C"/>
    <property type="match status" value="1"/>
</dbReference>
<dbReference type="SUPFAM" id="SSF50978">
    <property type="entry name" value="WD40 repeat-like"/>
    <property type="match status" value="1"/>
</dbReference>
<feature type="compositionally biased region" description="Acidic residues" evidence="8">
    <location>
        <begin position="373"/>
        <end position="383"/>
    </location>
</feature>
<feature type="repeat" description="WD" evidence="7">
    <location>
        <begin position="1481"/>
        <end position="1515"/>
    </location>
</feature>
<dbReference type="SUPFAM" id="SSF48371">
    <property type="entry name" value="ARM repeat"/>
    <property type="match status" value="1"/>
</dbReference>
<dbReference type="EMBL" id="JAYMYQ010000003">
    <property type="protein sequence ID" value="KAK7343964.1"/>
    <property type="molecule type" value="Genomic_DNA"/>
</dbReference>
<keyword evidence="11" id="KW-1185">Reference proteome</keyword>
<reference evidence="10 11" key="1">
    <citation type="submission" date="2024-01" db="EMBL/GenBank/DDBJ databases">
        <title>The genomes of 5 underutilized Papilionoideae crops provide insights into root nodulation and disease resistanc.</title>
        <authorList>
            <person name="Jiang F."/>
        </authorList>
    </citation>
    <scope>NUCLEOTIDE SEQUENCE [LARGE SCALE GENOMIC DNA]</scope>
    <source>
        <strain evidence="10">LVBAO_FW01</strain>
        <tissue evidence="10">Leaves</tissue>
    </source>
</reference>
<dbReference type="Pfam" id="PF23568">
    <property type="entry name" value="ARM_LIN"/>
    <property type="match status" value="1"/>
</dbReference>
<evidence type="ECO:0000256" key="3">
    <source>
        <dbReference type="ARBA" id="ARBA00012483"/>
    </source>
</evidence>
<feature type="repeat" description="WD" evidence="7">
    <location>
        <begin position="1274"/>
        <end position="1306"/>
    </location>
</feature>
<dbReference type="Pfam" id="PF23654">
    <property type="entry name" value="ARM_LIN_2nd"/>
    <property type="match status" value="1"/>
</dbReference>
<dbReference type="InterPro" id="IPR011989">
    <property type="entry name" value="ARM-like"/>
</dbReference>
<dbReference type="Pfam" id="PF04564">
    <property type="entry name" value="U-box"/>
    <property type="match status" value="1"/>
</dbReference>
<keyword evidence="5" id="KW-0808">Transferase</keyword>
<dbReference type="InterPro" id="IPR052858">
    <property type="entry name" value="E3_ubiquitin-ligase_LIN"/>
</dbReference>
<keyword evidence="4 7" id="KW-0853">WD repeat</keyword>